<dbReference type="OrthoDB" id="29661at2759"/>
<feature type="transmembrane region" description="Helical" evidence="2">
    <location>
        <begin position="163"/>
        <end position="181"/>
    </location>
</feature>
<accession>A0A183AJF7</accession>
<feature type="transmembrane region" description="Helical" evidence="2">
    <location>
        <begin position="52"/>
        <end position="71"/>
    </location>
</feature>
<feature type="transmembrane region" description="Helical" evidence="2">
    <location>
        <begin position="193"/>
        <end position="213"/>
    </location>
</feature>
<keyword evidence="2" id="KW-0472">Membrane</keyword>
<name>A0A183AJF7_9TREM</name>
<dbReference type="AlphaFoldDB" id="A0A183AJF7"/>
<evidence type="ECO:0000313" key="3">
    <source>
        <dbReference type="EMBL" id="VDP80151.1"/>
    </source>
</evidence>
<evidence type="ECO:0000256" key="1">
    <source>
        <dbReference type="SAM" id="MobiDB-lite"/>
    </source>
</evidence>
<dbReference type="InterPro" id="IPR007369">
    <property type="entry name" value="Peptidase_A22B_SPP"/>
</dbReference>
<dbReference type="EMBL" id="UZAN01044156">
    <property type="protein sequence ID" value="VDP80151.1"/>
    <property type="molecule type" value="Genomic_DNA"/>
</dbReference>
<organism evidence="5">
    <name type="scientific">Echinostoma caproni</name>
    <dbReference type="NCBI Taxonomy" id="27848"/>
    <lineage>
        <taxon>Eukaryota</taxon>
        <taxon>Metazoa</taxon>
        <taxon>Spiralia</taxon>
        <taxon>Lophotrochozoa</taxon>
        <taxon>Platyhelminthes</taxon>
        <taxon>Trematoda</taxon>
        <taxon>Digenea</taxon>
        <taxon>Plagiorchiida</taxon>
        <taxon>Echinostomata</taxon>
        <taxon>Echinostomatoidea</taxon>
        <taxon>Echinostomatidae</taxon>
        <taxon>Echinostoma</taxon>
    </lineage>
</organism>
<reference evidence="3 4" key="2">
    <citation type="submission" date="2018-11" db="EMBL/GenBank/DDBJ databases">
        <authorList>
            <consortium name="Pathogen Informatics"/>
        </authorList>
    </citation>
    <scope>NUCLEOTIDE SEQUENCE [LARGE SCALE GENOMIC DNA]</scope>
    <source>
        <strain evidence="3 4">Egypt</strain>
    </source>
</reference>
<feature type="transmembrane region" description="Helical" evidence="2">
    <location>
        <begin position="25"/>
        <end position="46"/>
    </location>
</feature>
<evidence type="ECO:0000313" key="5">
    <source>
        <dbReference type="WBParaSite" id="ECPE_0000710701-mRNA-1"/>
    </source>
</evidence>
<feature type="transmembrane region" description="Helical" evidence="2">
    <location>
        <begin position="83"/>
        <end position="107"/>
    </location>
</feature>
<dbReference type="WBParaSite" id="ECPE_0000710701-mRNA-1">
    <property type="protein sequence ID" value="ECPE_0000710701-mRNA-1"/>
    <property type="gene ID" value="ECPE_0000710701"/>
</dbReference>
<dbReference type="GO" id="GO:0016020">
    <property type="term" value="C:membrane"/>
    <property type="evidence" value="ECO:0007669"/>
    <property type="project" value="InterPro"/>
</dbReference>
<keyword evidence="2" id="KW-0812">Transmembrane</keyword>
<protein>
    <submittedName>
        <fullName evidence="5">HCO3_cotransp domain-containing protein</fullName>
    </submittedName>
</protein>
<dbReference type="Pfam" id="PF04258">
    <property type="entry name" value="Peptidase_A22B"/>
    <property type="match status" value="1"/>
</dbReference>
<evidence type="ECO:0000256" key="2">
    <source>
        <dbReference type="SAM" id="Phobius"/>
    </source>
</evidence>
<feature type="region of interest" description="Disordered" evidence="1">
    <location>
        <begin position="236"/>
        <end position="256"/>
    </location>
</feature>
<dbReference type="GO" id="GO:0042500">
    <property type="term" value="F:aspartic endopeptidase activity, intramembrane cleaving"/>
    <property type="evidence" value="ECO:0007669"/>
    <property type="project" value="InterPro"/>
</dbReference>
<gene>
    <name evidence="3" type="ORF">ECPE_LOCUS7092</name>
</gene>
<dbReference type="Proteomes" id="UP000272942">
    <property type="component" value="Unassembled WGS sequence"/>
</dbReference>
<keyword evidence="2" id="KW-1133">Transmembrane helix</keyword>
<keyword evidence="4" id="KW-1185">Reference proteome</keyword>
<evidence type="ECO:0000313" key="4">
    <source>
        <dbReference type="Proteomes" id="UP000272942"/>
    </source>
</evidence>
<sequence length="256" mass="28481">MNFVQPIRAKQIIVMNQNMCGNQCYFYLILAFLVTQAFVLILLVFYYAKYLVVASVFVFAAVGIIAMAYVGQCAYCSRFERKLVGFPLQCIMATFIVQFLLSFVILLPSLKADGKSIIETLLTQQLGFDGSSVPGGFRISILHYSGSEHGNCSYMEYTGLLPFAHVLLPGYIVGQVVVNVIRAQTGHVHPSLLYLVPCTLAPSIIVTLLFGGLGEIRQLWTGDFLDEDHDLDELNEKHPSHIPFESSTKDMSFDSD</sequence>
<feature type="compositionally biased region" description="Basic and acidic residues" evidence="1">
    <location>
        <begin position="247"/>
        <end position="256"/>
    </location>
</feature>
<reference evidence="5" key="1">
    <citation type="submission" date="2016-06" db="UniProtKB">
        <authorList>
            <consortium name="WormBaseParasite"/>
        </authorList>
    </citation>
    <scope>IDENTIFICATION</scope>
</reference>
<proteinExistence type="predicted"/>